<dbReference type="SUPFAM" id="SSF53098">
    <property type="entry name" value="Ribonuclease H-like"/>
    <property type="match status" value="2"/>
</dbReference>
<evidence type="ECO:0000313" key="3">
    <source>
        <dbReference type="EMBL" id="PWA51332.1"/>
    </source>
</evidence>
<evidence type="ECO:0000313" key="4">
    <source>
        <dbReference type="Proteomes" id="UP000245207"/>
    </source>
</evidence>
<gene>
    <name evidence="3" type="ORF">CTI12_AA463070</name>
</gene>
<dbReference type="InterPro" id="IPR012337">
    <property type="entry name" value="RNaseH-like_sf"/>
</dbReference>
<dbReference type="PANTHER" id="PTHR32166:SF81">
    <property type="entry name" value="OS06G0658400 PROTEIN"/>
    <property type="match status" value="1"/>
</dbReference>
<keyword evidence="4" id="KW-1185">Reference proteome</keyword>
<sequence>MLEQENKKEVNDFGDEEETTDNNRSGTQTQTQSRTNDGKPLLDGVVFVSTANSKNPGGSKVPMEYRLMFCINFNFKKWLRQLTRFMPITRCLQLIAVVPLLLYAEDFSRVEKTAVEISKFLFESIESIGPSKVLQVVTDNAANCKATGEEVEKSKFNLGLLKVAKTQFASHYILLKRLKDCREALATTIVLNSWRDWVRKVDENTRKNGHTVCETIRSDEFWDDVDHILEITKPIFLLIKFSDGEGAKMGELGGENDYRLHCLRFATPRFYDKTYLSTKAPSGIPRKDPNLDKEVMVGVIDAFKRISKNEEETQMLRVQYAKFHVKKELAVIAKIVLSQPVSSSSAERNWSTYSFIHSVKRNRLNTKRADKFSGSKVPVCNHCKVQFTSSYSRIHIHFFRPPLGKKAEIRRCNELIRDQEKYEALRRKLIAVVPLLLYAEDFSRVEKTAVEISKFLLEAIESIGPSKVLQVVTDNAANCKATGEEVEKVEKMTIALHCLRFATPRFYDKTYLSTKVPSGIPRKDPNLDKEVMVGVIDAFKRISKNEEETQMLRVQYAKFHVKKELAEIAKIVLSQPVSSFSAERNWSTYSFIHSMKRNRLNTKRADKLVFVHSNIRLISRFSESYKEEPSKKWDMNPESTYLEGSASRMEDMQWEDLYED</sequence>
<feature type="compositionally biased region" description="Basic and acidic residues" evidence="1">
    <location>
        <begin position="1"/>
        <end position="11"/>
    </location>
</feature>
<feature type="region of interest" description="Disordered" evidence="1">
    <location>
        <begin position="1"/>
        <end position="40"/>
    </location>
</feature>
<name>A0A2U1LQQ9_ARTAN</name>
<comment type="caution">
    <text evidence="3">The sequence shown here is derived from an EMBL/GenBank/DDBJ whole genome shotgun (WGS) entry which is preliminary data.</text>
</comment>
<dbReference type="Pfam" id="PF05699">
    <property type="entry name" value="Dimer_Tnp_hAT"/>
    <property type="match status" value="2"/>
</dbReference>
<evidence type="ECO:0000256" key="1">
    <source>
        <dbReference type="SAM" id="MobiDB-lite"/>
    </source>
</evidence>
<organism evidence="3 4">
    <name type="scientific">Artemisia annua</name>
    <name type="common">Sweet wormwood</name>
    <dbReference type="NCBI Taxonomy" id="35608"/>
    <lineage>
        <taxon>Eukaryota</taxon>
        <taxon>Viridiplantae</taxon>
        <taxon>Streptophyta</taxon>
        <taxon>Embryophyta</taxon>
        <taxon>Tracheophyta</taxon>
        <taxon>Spermatophyta</taxon>
        <taxon>Magnoliopsida</taxon>
        <taxon>eudicotyledons</taxon>
        <taxon>Gunneridae</taxon>
        <taxon>Pentapetalae</taxon>
        <taxon>asterids</taxon>
        <taxon>campanulids</taxon>
        <taxon>Asterales</taxon>
        <taxon>Asteraceae</taxon>
        <taxon>Asteroideae</taxon>
        <taxon>Anthemideae</taxon>
        <taxon>Artemisiinae</taxon>
        <taxon>Artemisia</taxon>
    </lineage>
</organism>
<dbReference type="OrthoDB" id="2017576at2759"/>
<protein>
    <recommendedName>
        <fullName evidence="2">HAT C-terminal dimerisation domain-containing protein</fullName>
    </recommendedName>
</protein>
<dbReference type="GO" id="GO:0046983">
    <property type="term" value="F:protein dimerization activity"/>
    <property type="evidence" value="ECO:0007669"/>
    <property type="project" value="InterPro"/>
</dbReference>
<dbReference type="AlphaFoldDB" id="A0A2U1LQQ9"/>
<dbReference type="Proteomes" id="UP000245207">
    <property type="component" value="Unassembled WGS sequence"/>
</dbReference>
<dbReference type="PANTHER" id="PTHR32166">
    <property type="entry name" value="OSJNBA0013A04.12 PROTEIN"/>
    <property type="match status" value="1"/>
</dbReference>
<evidence type="ECO:0000259" key="2">
    <source>
        <dbReference type="Pfam" id="PF05699"/>
    </source>
</evidence>
<accession>A0A2U1LQQ9</accession>
<reference evidence="3 4" key="1">
    <citation type="journal article" date="2018" name="Mol. Plant">
        <title>The genome of Artemisia annua provides insight into the evolution of Asteraceae family and artemisinin biosynthesis.</title>
        <authorList>
            <person name="Shen Q."/>
            <person name="Zhang L."/>
            <person name="Liao Z."/>
            <person name="Wang S."/>
            <person name="Yan T."/>
            <person name="Shi P."/>
            <person name="Liu M."/>
            <person name="Fu X."/>
            <person name="Pan Q."/>
            <person name="Wang Y."/>
            <person name="Lv Z."/>
            <person name="Lu X."/>
            <person name="Zhang F."/>
            <person name="Jiang W."/>
            <person name="Ma Y."/>
            <person name="Chen M."/>
            <person name="Hao X."/>
            <person name="Li L."/>
            <person name="Tang Y."/>
            <person name="Lv G."/>
            <person name="Zhou Y."/>
            <person name="Sun X."/>
            <person name="Brodelius P.E."/>
            <person name="Rose J.K.C."/>
            <person name="Tang K."/>
        </authorList>
    </citation>
    <scope>NUCLEOTIDE SEQUENCE [LARGE SCALE GENOMIC DNA]</scope>
    <source>
        <strain evidence="4">cv. Huhao1</strain>
        <tissue evidence="3">Leaf</tissue>
    </source>
</reference>
<dbReference type="EMBL" id="PKPP01008191">
    <property type="protein sequence ID" value="PWA51332.1"/>
    <property type="molecule type" value="Genomic_DNA"/>
</dbReference>
<feature type="domain" description="HAT C-terminal dimerisation" evidence="2">
    <location>
        <begin position="329"/>
        <end position="368"/>
    </location>
</feature>
<proteinExistence type="predicted"/>
<feature type="domain" description="HAT C-terminal dimerisation" evidence="2">
    <location>
        <begin position="564"/>
        <end position="615"/>
    </location>
</feature>
<dbReference type="InterPro" id="IPR008906">
    <property type="entry name" value="HATC_C_dom"/>
</dbReference>